<proteinExistence type="predicted"/>
<dbReference type="Proteomes" id="UP000190367">
    <property type="component" value="Unassembled WGS sequence"/>
</dbReference>
<organism evidence="1 2">
    <name type="scientific">Chitinophaga eiseniae</name>
    <dbReference type="NCBI Taxonomy" id="634771"/>
    <lineage>
        <taxon>Bacteria</taxon>
        <taxon>Pseudomonadati</taxon>
        <taxon>Bacteroidota</taxon>
        <taxon>Chitinophagia</taxon>
        <taxon>Chitinophagales</taxon>
        <taxon>Chitinophagaceae</taxon>
        <taxon>Chitinophaga</taxon>
    </lineage>
</organism>
<evidence type="ECO:0000313" key="2">
    <source>
        <dbReference type="Proteomes" id="UP000190367"/>
    </source>
</evidence>
<dbReference type="EMBL" id="FUWZ01000001">
    <property type="protein sequence ID" value="SJZ62344.1"/>
    <property type="molecule type" value="Genomic_DNA"/>
</dbReference>
<dbReference type="AlphaFoldDB" id="A0A1T4M6J1"/>
<sequence>MNNRIILLLLLWITVGTACRKTEYTNIEEPAYLRIFNNLDYNITVDNKEAPQPFLTFLMDPELDADGIPVAAKTTGDFLDKRAAWARPYPDAVNTTLFQTEYPGSAKVLAGPVLNGYDLSSWAQIPSGKHRVMFVSRPISQVPFFQLPKDLRRQVIIDTVVDFASREVYTMHVLEKDWDTKTPDVYVRKETFIHQPFSDSLVYVNFYNLSAAGFFERGKVRSTADINNRKIRDTMNVYYSLSNVSEQNQQTPVAGHTGVLMGAVIRAHDPVVRPYYSFPLFPDTSANKIYTGRGAQTFTFLSSAYTYENNPFLQHMTESNGRFTELRVGPDKFTGFVAFPMVADFLTGMVVTIRSGKYLNRSFATVNTVEYVNGKFYLMTIQRKYEPPVY</sequence>
<gene>
    <name evidence="1" type="ORF">SAMN04488128_101955</name>
</gene>
<evidence type="ECO:0000313" key="1">
    <source>
        <dbReference type="EMBL" id="SJZ62344.1"/>
    </source>
</evidence>
<protein>
    <submittedName>
        <fullName evidence="1">Uncharacterized protein</fullName>
    </submittedName>
</protein>
<dbReference type="STRING" id="634771.SAMN04488128_101955"/>
<dbReference type="PROSITE" id="PS51257">
    <property type="entry name" value="PROKAR_LIPOPROTEIN"/>
    <property type="match status" value="1"/>
</dbReference>
<reference evidence="2" key="1">
    <citation type="submission" date="2017-02" db="EMBL/GenBank/DDBJ databases">
        <authorList>
            <person name="Varghese N."/>
            <person name="Submissions S."/>
        </authorList>
    </citation>
    <scope>NUCLEOTIDE SEQUENCE [LARGE SCALE GENOMIC DNA]</scope>
    <source>
        <strain evidence="2">DSM 22224</strain>
    </source>
</reference>
<dbReference type="OrthoDB" id="616292at2"/>
<keyword evidence="2" id="KW-1185">Reference proteome</keyword>
<name>A0A1T4M6J1_9BACT</name>
<dbReference type="RefSeq" id="WP_078667586.1">
    <property type="nucleotide sequence ID" value="NZ_FUWZ01000001.1"/>
</dbReference>
<accession>A0A1T4M6J1</accession>